<keyword evidence="1" id="KW-0472">Membrane</keyword>
<gene>
    <name evidence="2" type="ORF">SAMN06264855_11723</name>
</gene>
<dbReference type="InterPro" id="IPR055966">
    <property type="entry name" value="DUF7544"/>
</dbReference>
<proteinExistence type="predicted"/>
<name>A0A238XG18_HALVU</name>
<dbReference type="Proteomes" id="UP000198397">
    <property type="component" value="Unassembled WGS sequence"/>
</dbReference>
<keyword evidence="3" id="KW-1185">Reference proteome</keyword>
<keyword evidence="1" id="KW-1133">Transmembrane helix</keyword>
<protein>
    <submittedName>
        <fullName evidence="2">Uncharacterized protein</fullName>
    </submittedName>
</protein>
<sequence length="58" mass="6737">MEFVLIESLRTGEVSLRQEWSQRWRQGLRLFGFRIVIGLPMIVLFVGWVAFPSGWLGA</sequence>
<dbReference type="AlphaFoldDB" id="A0A238XG18"/>
<dbReference type="EMBL" id="FZNQ01000017">
    <property type="protein sequence ID" value="SNR57511.1"/>
    <property type="molecule type" value="Genomic_DNA"/>
</dbReference>
<reference evidence="2 3" key="1">
    <citation type="submission" date="2017-06" db="EMBL/GenBank/DDBJ databases">
        <authorList>
            <person name="Kim H.J."/>
            <person name="Triplett B.A."/>
        </authorList>
    </citation>
    <scope>NUCLEOTIDE SEQUENCE [LARGE SCALE GENOMIC DNA]</scope>
    <source>
        <strain evidence="2 3">DSM 8800</strain>
    </source>
</reference>
<organism evidence="2 3">
    <name type="scientific">Halorubrum vacuolatum</name>
    <name type="common">Natronobacterium vacuolatum</name>
    <dbReference type="NCBI Taxonomy" id="63740"/>
    <lineage>
        <taxon>Archaea</taxon>
        <taxon>Methanobacteriati</taxon>
        <taxon>Methanobacteriota</taxon>
        <taxon>Stenosarchaea group</taxon>
        <taxon>Halobacteria</taxon>
        <taxon>Halobacteriales</taxon>
        <taxon>Haloferacaceae</taxon>
        <taxon>Halorubrum</taxon>
    </lineage>
</organism>
<dbReference type="Pfam" id="PF24400">
    <property type="entry name" value="DUF7544"/>
    <property type="match status" value="1"/>
</dbReference>
<keyword evidence="1" id="KW-0812">Transmembrane</keyword>
<evidence type="ECO:0000256" key="1">
    <source>
        <dbReference type="SAM" id="Phobius"/>
    </source>
</evidence>
<accession>A0A238XG18</accession>
<feature type="transmembrane region" description="Helical" evidence="1">
    <location>
        <begin position="31"/>
        <end position="51"/>
    </location>
</feature>
<evidence type="ECO:0000313" key="2">
    <source>
        <dbReference type="EMBL" id="SNR57511.1"/>
    </source>
</evidence>
<dbReference type="RefSeq" id="WP_245809980.1">
    <property type="nucleotide sequence ID" value="NZ_FZNQ01000017.1"/>
</dbReference>
<evidence type="ECO:0000313" key="3">
    <source>
        <dbReference type="Proteomes" id="UP000198397"/>
    </source>
</evidence>